<keyword evidence="15" id="KW-1185">Reference proteome</keyword>
<dbReference type="PANTHER" id="PTHR44936:SF10">
    <property type="entry name" value="SENSOR PROTEIN RSTB"/>
    <property type="match status" value="1"/>
</dbReference>
<feature type="domain" description="Histidine kinase" evidence="12">
    <location>
        <begin position="295"/>
        <end position="514"/>
    </location>
</feature>
<dbReference type="eggNOG" id="COG2770">
    <property type="taxonomic scope" value="Bacteria"/>
</dbReference>
<protein>
    <recommendedName>
        <fullName evidence="3">histidine kinase</fullName>
        <ecNumber evidence="3">2.7.13.3</ecNumber>
    </recommendedName>
</protein>
<dbReference type="PRINTS" id="PR00344">
    <property type="entry name" value="BCTRLSENSOR"/>
</dbReference>
<dbReference type="GO" id="GO:0005886">
    <property type="term" value="C:plasma membrane"/>
    <property type="evidence" value="ECO:0007669"/>
    <property type="project" value="UniProtKB-SubCell"/>
</dbReference>
<feature type="transmembrane region" description="Helical" evidence="11">
    <location>
        <begin position="6"/>
        <end position="28"/>
    </location>
</feature>
<keyword evidence="11" id="KW-1133">Transmembrane helix</keyword>
<accession>Q6MLZ7</accession>
<dbReference type="InterPro" id="IPR036097">
    <property type="entry name" value="HisK_dim/P_sf"/>
</dbReference>
<dbReference type="CDD" id="cd00082">
    <property type="entry name" value="HisKA"/>
    <property type="match status" value="1"/>
</dbReference>
<dbReference type="InterPro" id="IPR036890">
    <property type="entry name" value="HATPase_C_sf"/>
</dbReference>
<dbReference type="InterPro" id="IPR003660">
    <property type="entry name" value="HAMP_dom"/>
</dbReference>
<dbReference type="GO" id="GO:0005524">
    <property type="term" value="F:ATP binding"/>
    <property type="evidence" value="ECO:0007669"/>
    <property type="project" value="UniProtKB-KW"/>
</dbReference>
<dbReference type="Pfam" id="PF02518">
    <property type="entry name" value="HATPase_c"/>
    <property type="match status" value="1"/>
</dbReference>
<dbReference type="PROSITE" id="PS50109">
    <property type="entry name" value="HIS_KIN"/>
    <property type="match status" value="1"/>
</dbReference>
<keyword evidence="5" id="KW-0597">Phosphoprotein</keyword>
<dbReference type="InterPro" id="IPR003661">
    <property type="entry name" value="HisK_dim/P_dom"/>
</dbReference>
<name>Q6MLZ7_BDEBA</name>
<dbReference type="STRING" id="264462.Bd1855"/>
<evidence type="ECO:0000256" key="6">
    <source>
        <dbReference type="ARBA" id="ARBA00022679"/>
    </source>
</evidence>
<evidence type="ECO:0000256" key="4">
    <source>
        <dbReference type="ARBA" id="ARBA00022475"/>
    </source>
</evidence>
<evidence type="ECO:0000259" key="13">
    <source>
        <dbReference type="PROSITE" id="PS50885"/>
    </source>
</evidence>
<keyword evidence="4" id="KW-1003">Cell membrane</keyword>
<comment type="subcellular location">
    <subcellularLocation>
        <location evidence="2">Cell membrane</location>
        <topology evidence="2">Multi-pass membrane protein</topology>
    </subcellularLocation>
</comment>
<evidence type="ECO:0000256" key="3">
    <source>
        <dbReference type="ARBA" id="ARBA00012438"/>
    </source>
</evidence>
<evidence type="ECO:0000256" key="9">
    <source>
        <dbReference type="ARBA" id="ARBA00022840"/>
    </source>
</evidence>
<evidence type="ECO:0000256" key="10">
    <source>
        <dbReference type="SAM" id="MobiDB-lite"/>
    </source>
</evidence>
<feature type="region of interest" description="Disordered" evidence="10">
    <location>
        <begin position="72"/>
        <end position="128"/>
    </location>
</feature>
<dbReference type="SUPFAM" id="SSF158472">
    <property type="entry name" value="HAMP domain-like"/>
    <property type="match status" value="1"/>
</dbReference>
<dbReference type="GO" id="GO:0000155">
    <property type="term" value="F:phosphorelay sensor kinase activity"/>
    <property type="evidence" value="ECO:0007669"/>
    <property type="project" value="InterPro"/>
</dbReference>
<dbReference type="Proteomes" id="UP000008080">
    <property type="component" value="Chromosome"/>
</dbReference>
<evidence type="ECO:0000256" key="5">
    <source>
        <dbReference type="ARBA" id="ARBA00022553"/>
    </source>
</evidence>
<dbReference type="SMART" id="SM00387">
    <property type="entry name" value="HATPase_c"/>
    <property type="match status" value="1"/>
</dbReference>
<evidence type="ECO:0000256" key="11">
    <source>
        <dbReference type="SAM" id="Phobius"/>
    </source>
</evidence>
<dbReference type="PROSITE" id="PS50885">
    <property type="entry name" value="HAMP"/>
    <property type="match status" value="1"/>
</dbReference>
<feature type="compositionally biased region" description="Pro residues" evidence="10">
    <location>
        <begin position="80"/>
        <end position="109"/>
    </location>
</feature>
<evidence type="ECO:0000256" key="7">
    <source>
        <dbReference type="ARBA" id="ARBA00022741"/>
    </source>
</evidence>
<evidence type="ECO:0000313" key="15">
    <source>
        <dbReference type="Proteomes" id="UP000008080"/>
    </source>
</evidence>
<dbReference type="Gene3D" id="1.10.287.130">
    <property type="match status" value="1"/>
</dbReference>
<dbReference type="EC" id="2.7.13.3" evidence="3"/>
<feature type="domain" description="HAMP" evidence="13">
    <location>
        <begin position="236"/>
        <end position="280"/>
    </location>
</feature>
<dbReference type="InterPro" id="IPR005467">
    <property type="entry name" value="His_kinase_dom"/>
</dbReference>
<organism evidence="14 15">
    <name type="scientific">Bdellovibrio bacteriovorus (strain ATCC 15356 / DSM 50701 / NCIMB 9529 / HD100)</name>
    <dbReference type="NCBI Taxonomy" id="264462"/>
    <lineage>
        <taxon>Bacteria</taxon>
        <taxon>Pseudomonadati</taxon>
        <taxon>Bdellovibrionota</taxon>
        <taxon>Bdellovibrionia</taxon>
        <taxon>Bdellovibrionales</taxon>
        <taxon>Pseudobdellovibrionaceae</taxon>
        <taxon>Bdellovibrio</taxon>
    </lineage>
</organism>
<evidence type="ECO:0000259" key="12">
    <source>
        <dbReference type="PROSITE" id="PS50109"/>
    </source>
</evidence>
<dbReference type="HOGENOM" id="CLU_529627_0_0_7"/>
<evidence type="ECO:0000313" key="14">
    <source>
        <dbReference type="EMBL" id="CAE79709.1"/>
    </source>
</evidence>
<dbReference type="CDD" id="cd06225">
    <property type="entry name" value="HAMP"/>
    <property type="match status" value="1"/>
</dbReference>
<dbReference type="SUPFAM" id="SSF55874">
    <property type="entry name" value="ATPase domain of HSP90 chaperone/DNA topoisomerase II/histidine kinase"/>
    <property type="match status" value="1"/>
</dbReference>
<feature type="transmembrane region" description="Helical" evidence="11">
    <location>
        <begin position="203"/>
        <end position="230"/>
    </location>
</feature>
<dbReference type="AlphaFoldDB" id="Q6MLZ7"/>
<dbReference type="eggNOG" id="COG2205">
    <property type="taxonomic scope" value="Bacteria"/>
</dbReference>
<keyword evidence="9" id="KW-0067">ATP-binding</keyword>
<dbReference type="PANTHER" id="PTHR44936">
    <property type="entry name" value="SENSOR PROTEIN CREC"/>
    <property type="match status" value="1"/>
</dbReference>
<sequence>MNKNALIKVSLFSITIAVVLSLISLLFMNRIMSIQGARFRDEFLRFYASSIEQKLQKVPADQVSQHKDLLRMDRDFRPPMMGPPPPPLAGMMPPPPPPREGRPPHPPFKGPGGPGSDHRGPRPPHMDMDSWIVNGQGQVLIYKHSPALAQAWEDLPHPTSSKEFVTTENFFRIGNPTIVIRLNTETELYLIIKEPPRPMLGNLIITQAILTSAMIVIALILAIASLFFYMRRKSLEARSVLHRLEEGDLKARFEIHRLDEFGGLMLDFNRMAEEIEKLVGRIHATERTRKQLLQEMGHDLRTPLTSLKTSFETLQIHHDKLSAEKRGELFDVLIREIDYFKDLIEQLMTIASLDEPHFKASTERIDVMNLLTQEVRHRQHSDSKIKWSLEGGTVPPVLGDSHLIQRLIRNGLENAERYAESTVDVRIHESSDSLTIEISDNGQGLDAEALKTFGQRREFRGRKITKNGHFSLGLGSVIMKAITDLHNGTLNIENRLSGNEIQGATLKITLPTSK</sequence>
<proteinExistence type="predicted"/>
<keyword evidence="7" id="KW-0547">Nucleotide-binding</keyword>
<dbReference type="InterPro" id="IPR050980">
    <property type="entry name" value="2C_sensor_his_kinase"/>
</dbReference>
<dbReference type="KEGG" id="bba:Bd1855"/>
<evidence type="ECO:0000256" key="8">
    <source>
        <dbReference type="ARBA" id="ARBA00022777"/>
    </source>
</evidence>
<dbReference type="Gene3D" id="3.30.565.10">
    <property type="entry name" value="Histidine kinase-like ATPase, C-terminal domain"/>
    <property type="match status" value="1"/>
</dbReference>
<dbReference type="SMART" id="SM00388">
    <property type="entry name" value="HisKA"/>
    <property type="match status" value="1"/>
</dbReference>
<dbReference type="InterPro" id="IPR003594">
    <property type="entry name" value="HATPase_dom"/>
</dbReference>
<gene>
    <name evidence="14" type="primary">kdpD</name>
    <name evidence="14" type="ordered locus">Bd1855</name>
</gene>
<keyword evidence="8" id="KW-0418">Kinase</keyword>
<dbReference type="RefSeq" id="WP_011164311.1">
    <property type="nucleotide sequence ID" value="NC_005363.1"/>
</dbReference>
<feature type="compositionally biased region" description="Basic and acidic residues" evidence="10">
    <location>
        <begin position="116"/>
        <end position="128"/>
    </location>
</feature>
<evidence type="ECO:0000256" key="2">
    <source>
        <dbReference type="ARBA" id="ARBA00004651"/>
    </source>
</evidence>
<keyword evidence="6 14" id="KW-0808">Transferase</keyword>
<comment type="catalytic activity">
    <reaction evidence="1">
        <text>ATP + protein L-histidine = ADP + protein N-phospho-L-histidine.</text>
        <dbReference type="EC" id="2.7.13.3"/>
    </reaction>
</comment>
<dbReference type="Pfam" id="PF00672">
    <property type="entry name" value="HAMP"/>
    <property type="match status" value="1"/>
</dbReference>
<reference evidence="14 15" key="1">
    <citation type="journal article" date="2004" name="Science">
        <title>A predator unmasked: life cycle of Bdellovibrio bacteriovorus from a genomic perspective.</title>
        <authorList>
            <person name="Rendulic S."/>
            <person name="Jagtap P."/>
            <person name="Rosinus A."/>
            <person name="Eppinger M."/>
            <person name="Baar C."/>
            <person name="Lanz C."/>
            <person name="Keller H."/>
            <person name="Lambert C."/>
            <person name="Evans K.J."/>
            <person name="Goesmann A."/>
            <person name="Meyer F."/>
            <person name="Sockett R.E."/>
            <person name="Schuster S.C."/>
        </authorList>
    </citation>
    <scope>NUCLEOTIDE SEQUENCE [LARGE SCALE GENOMIC DNA]</scope>
    <source>
        <strain evidence="15">ATCC 15356 / DSM 50701 / NCIMB 9529 / HD100</strain>
    </source>
</reference>
<keyword evidence="11" id="KW-0812">Transmembrane</keyword>
<evidence type="ECO:0000256" key="1">
    <source>
        <dbReference type="ARBA" id="ARBA00000085"/>
    </source>
</evidence>
<dbReference type="InterPro" id="IPR004358">
    <property type="entry name" value="Sig_transdc_His_kin-like_C"/>
</dbReference>
<dbReference type="SUPFAM" id="SSF47384">
    <property type="entry name" value="Homodimeric domain of signal transducing histidine kinase"/>
    <property type="match status" value="1"/>
</dbReference>
<dbReference type="GeneID" id="93012819"/>
<keyword evidence="11" id="KW-0472">Membrane</keyword>
<dbReference type="Gene3D" id="6.10.340.10">
    <property type="match status" value="1"/>
</dbReference>
<dbReference type="EMBL" id="BX842651">
    <property type="protein sequence ID" value="CAE79709.1"/>
    <property type="molecule type" value="Genomic_DNA"/>
</dbReference>
<dbReference type="Pfam" id="PF00512">
    <property type="entry name" value="HisKA"/>
    <property type="match status" value="1"/>
</dbReference>